<comment type="caution">
    <text evidence="1">The sequence shown here is derived from an EMBL/GenBank/DDBJ whole genome shotgun (WGS) entry which is preliminary data.</text>
</comment>
<reference evidence="1 2" key="1">
    <citation type="submission" date="2019-05" db="EMBL/GenBank/DDBJ databases">
        <title>Another draft genome of Portunus trituberculatus and its Hox gene families provides insights of decapod evolution.</title>
        <authorList>
            <person name="Jeong J.-H."/>
            <person name="Song I."/>
            <person name="Kim S."/>
            <person name="Choi T."/>
            <person name="Kim D."/>
            <person name="Ryu S."/>
            <person name="Kim W."/>
        </authorList>
    </citation>
    <scope>NUCLEOTIDE SEQUENCE [LARGE SCALE GENOMIC DNA]</scope>
    <source>
        <tissue evidence="1">Muscle</tissue>
    </source>
</reference>
<proteinExistence type="predicted"/>
<protein>
    <submittedName>
        <fullName evidence="1">Uncharacterized protein</fullName>
    </submittedName>
</protein>
<dbReference type="EMBL" id="VSRR010003003">
    <property type="protein sequence ID" value="MPC34181.1"/>
    <property type="molecule type" value="Genomic_DNA"/>
</dbReference>
<gene>
    <name evidence="1" type="ORF">E2C01_027562</name>
</gene>
<keyword evidence="2" id="KW-1185">Reference proteome</keyword>
<dbReference type="AlphaFoldDB" id="A0A5B7EIF5"/>
<sequence>MEQVGRRADRCVPPLSRFRQQLEVHERCCLHTAQGVSQGGNKPRRVRASCCAGLRVLTAQSLSRRRSDLPATIPAAARMAKLFPEFSKGAGNHWKVLRCPLPRPCVSLAVTPDLKRASSRKLQHFNARNLLINVIAGRAVRWKPSQRGLGGGVWGGGVSVQEEFNALHSRTTSFSAVTSCNCLLSLHPPCWSERRRVGGWYCGLRVPNDKNNLKNNNESNIRYQKITRTA</sequence>
<name>A0A5B7EIF5_PORTR</name>
<organism evidence="1 2">
    <name type="scientific">Portunus trituberculatus</name>
    <name type="common">Swimming crab</name>
    <name type="synonym">Neptunus trituberculatus</name>
    <dbReference type="NCBI Taxonomy" id="210409"/>
    <lineage>
        <taxon>Eukaryota</taxon>
        <taxon>Metazoa</taxon>
        <taxon>Ecdysozoa</taxon>
        <taxon>Arthropoda</taxon>
        <taxon>Crustacea</taxon>
        <taxon>Multicrustacea</taxon>
        <taxon>Malacostraca</taxon>
        <taxon>Eumalacostraca</taxon>
        <taxon>Eucarida</taxon>
        <taxon>Decapoda</taxon>
        <taxon>Pleocyemata</taxon>
        <taxon>Brachyura</taxon>
        <taxon>Eubrachyura</taxon>
        <taxon>Portunoidea</taxon>
        <taxon>Portunidae</taxon>
        <taxon>Portuninae</taxon>
        <taxon>Portunus</taxon>
    </lineage>
</organism>
<accession>A0A5B7EIF5</accession>
<evidence type="ECO:0000313" key="2">
    <source>
        <dbReference type="Proteomes" id="UP000324222"/>
    </source>
</evidence>
<dbReference type="Proteomes" id="UP000324222">
    <property type="component" value="Unassembled WGS sequence"/>
</dbReference>
<evidence type="ECO:0000313" key="1">
    <source>
        <dbReference type="EMBL" id="MPC34181.1"/>
    </source>
</evidence>